<dbReference type="InterPro" id="IPR017871">
    <property type="entry name" value="ABC_transporter-like_CS"/>
</dbReference>
<keyword evidence="5" id="KW-1278">Translocase</keyword>
<dbReference type="Pfam" id="PF17912">
    <property type="entry name" value="OB_MalK"/>
    <property type="match status" value="1"/>
</dbReference>
<evidence type="ECO:0000313" key="8">
    <source>
        <dbReference type="EMBL" id="THE13400.1"/>
    </source>
</evidence>
<protein>
    <submittedName>
        <fullName evidence="8">ABC transporter ATP-binding protein</fullName>
    </submittedName>
</protein>
<dbReference type="InterPro" id="IPR012340">
    <property type="entry name" value="NA-bd_OB-fold"/>
</dbReference>
<dbReference type="PANTHER" id="PTHR43875:SF15">
    <property type="entry name" value="TREHALOSE IMPORT ATP-BINDING PROTEIN SUGC"/>
    <property type="match status" value="1"/>
</dbReference>
<dbReference type="InterPro" id="IPR047641">
    <property type="entry name" value="ABC_transpr_MalK/UgpC-like"/>
</dbReference>
<dbReference type="AlphaFoldDB" id="A0A4S3PUE0"/>
<dbReference type="Proteomes" id="UP000306477">
    <property type="component" value="Unassembled WGS sequence"/>
</dbReference>
<dbReference type="Gene3D" id="2.40.50.140">
    <property type="entry name" value="Nucleic acid-binding proteins"/>
    <property type="match status" value="1"/>
</dbReference>
<dbReference type="SUPFAM" id="SSF50331">
    <property type="entry name" value="MOP-like"/>
    <property type="match status" value="1"/>
</dbReference>
<reference evidence="8 9" key="1">
    <citation type="journal article" date="2019" name="Indoor Air">
        <title>Impacts of indoor surface finishes on bacterial viability.</title>
        <authorList>
            <person name="Hu J."/>
            <person name="Maamar S.B."/>
            <person name="Glawe A.J."/>
            <person name="Gottel N."/>
            <person name="Gilbert J.A."/>
            <person name="Hartmann E.M."/>
        </authorList>
    </citation>
    <scope>NUCLEOTIDE SEQUENCE [LARGE SCALE GENOMIC DNA]</scope>
    <source>
        <strain evidence="8 9">AF060A6</strain>
    </source>
</reference>
<evidence type="ECO:0000256" key="2">
    <source>
        <dbReference type="ARBA" id="ARBA00022475"/>
    </source>
</evidence>
<dbReference type="EMBL" id="SLUB01000009">
    <property type="protein sequence ID" value="THE13400.1"/>
    <property type="molecule type" value="Genomic_DNA"/>
</dbReference>
<accession>A0A4S3PUE0</accession>
<dbReference type="GO" id="GO:0005524">
    <property type="term" value="F:ATP binding"/>
    <property type="evidence" value="ECO:0007669"/>
    <property type="project" value="UniProtKB-KW"/>
</dbReference>
<dbReference type="InterPro" id="IPR015855">
    <property type="entry name" value="ABC_transpr_MalK-like"/>
</dbReference>
<gene>
    <name evidence="8" type="ORF">E1I69_07225</name>
</gene>
<keyword evidence="9" id="KW-1185">Reference proteome</keyword>
<evidence type="ECO:0000313" key="9">
    <source>
        <dbReference type="Proteomes" id="UP000306477"/>
    </source>
</evidence>
<dbReference type="GO" id="GO:0055052">
    <property type="term" value="C:ATP-binding cassette (ABC) transporter complex, substrate-binding subunit-containing"/>
    <property type="evidence" value="ECO:0007669"/>
    <property type="project" value="TreeGrafter"/>
</dbReference>
<dbReference type="InterPro" id="IPR040582">
    <property type="entry name" value="OB_MalK-like"/>
</dbReference>
<dbReference type="Pfam" id="PF00005">
    <property type="entry name" value="ABC_tran"/>
    <property type="match status" value="1"/>
</dbReference>
<evidence type="ECO:0000256" key="3">
    <source>
        <dbReference type="ARBA" id="ARBA00022741"/>
    </source>
</evidence>
<keyword evidence="3" id="KW-0547">Nucleotide-binding</keyword>
<evidence type="ECO:0000256" key="4">
    <source>
        <dbReference type="ARBA" id="ARBA00022840"/>
    </source>
</evidence>
<dbReference type="GO" id="GO:0008643">
    <property type="term" value="P:carbohydrate transport"/>
    <property type="evidence" value="ECO:0007669"/>
    <property type="project" value="InterPro"/>
</dbReference>
<evidence type="ECO:0000256" key="1">
    <source>
        <dbReference type="ARBA" id="ARBA00022448"/>
    </source>
</evidence>
<dbReference type="GO" id="GO:0140359">
    <property type="term" value="F:ABC-type transporter activity"/>
    <property type="evidence" value="ECO:0007669"/>
    <property type="project" value="InterPro"/>
</dbReference>
<dbReference type="PROSITE" id="PS00211">
    <property type="entry name" value="ABC_TRANSPORTER_1"/>
    <property type="match status" value="1"/>
</dbReference>
<dbReference type="InterPro" id="IPR003439">
    <property type="entry name" value="ABC_transporter-like_ATP-bd"/>
</dbReference>
<dbReference type="NCBIfam" id="NF008653">
    <property type="entry name" value="PRK11650.1"/>
    <property type="match status" value="1"/>
</dbReference>
<feature type="domain" description="ABC transporter" evidence="7">
    <location>
        <begin position="4"/>
        <end position="235"/>
    </location>
</feature>
<dbReference type="GO" id="GO:0016887">
    <property type="term" value="F:ATP hydrolysis activity"/>
    <property type="evidence" value="ECO:0007669"/>
    <property type="project" value="InterPro"/>
</dbReference>
<organism evidence="8 9">
    <name type="scientific">Bacillus timonensis</name>
    <dbReference type="NCBI Taxonomy" id="1033734"/>
    <lineage>
        <taxon>Bacteria</taxon>
        <taxon>Bacillati</taxon>
        <taxon>Bacillota</taxon>
        <taxon>Bacilli</taxon>
        <taxon>Bacillales</taxon>
        <taxon>Bacillaceae</taxon>
        <taxon>Bacillus</taxon>
    </lineage>
</organism>
<keyword evidence="2" id="KW-1003">Cell membrane</keyword>
<sequence>MKKVELINISKSYDKTTEVISDITVTINPGEFFVLVGPSGCGKSTMLRMIAGLEDITGGVLKIGDKEANLLPPSKRDISMVFQNYALYPHLSVEENIVFGLHVKKVSKDERKKRCTEVADMLGLSELLKRKPRELSGGQRQRVALARAIVNQAPICLMDEPLSNLDAKLRAHMRSEIRQIQRKLGITMIYVTHDQVEAMTMGDRIMILHNGKIQQIGEPIEIYNQPANPFVATFIGSPPMNLARGTVHKEKREISFGDHVTIKVPEKDTHLLTSEQIIVGIRPEHLKPAVKEATNMNHIFAEVKNVEVLGNETILAFALEDKGWLAKWNGQWKVQLNQVIRIAVDYDSICLFDGETHELLKSPSNIENYVIDREVIIE</sequence>
<evidence type="ECO:0000256" key="6">
    <source>
        <dbReference type="ARBA" id="ARBA00023136"/>
    </source>
</evidence>
<keyword evidence="6" id="KW-0472">Membrane</keyword>
<evidence type="ECO:0000256" key="5">
    <source>
        <dbReference type="ARBA" id="ARBA00022967"/>
    </source>
</evidence>
<name>A0A4S3PUE0_9BACI</name>
<keyword evidence="1" id="KW-0813">Transport</keyword>
<dbReference type="InterPro" id="IPR008995">
    <property type="entry name" value="Mo/tungstate-bd_C_term_dom"/>
</dbReference>
<dbReference type="SMART" id="SM00382">
    <property type="entry name" value="AAA"/>
    <property type="match status" value="1"/>
</dbReference>
<keyword evidence="4 8" id="KW-0067">ATP-binding</keyword>
<dbReference type="CDD" id="cd03301">
    <property type="entry name" value="ABC_MalK_N"/>
    <property type="match status" value="1"/>
</dbReference>
<comment type="caution">
    <text evidence="8">The sequence shown here is derived from an EMBL/GenBank/DDBJ whole genome shotgun (WGS) entry which is preliminary data.</text>
</comment>
<dbReference type="InterPro" id="IPR003593">
    <property type="entry name" value="AAA+_ATPase"/>
</dbReference>
<dbReference type="OrthoDB" id="9802264at2"/>
<dbReference type="RefSeq" id="WP_136378938.1">
    <property type="nucleotide sequence ID" value="NZ_SLUB01000009.1"/>
</dbReference>
<dbReference type="Gene3D" id="2.40.50.100">
    <property type="match status" value="1"/>
</dbReference>
<dbReference type="Gene3D" id="3.40.50.300">
    <property type="entry name" value="P-loop containing nucleotide triphosphate hydrolases"/>
    <property type="match status" value="1"/>
</dbReference>
<proteinExistence type="predicted"/>
<evidence type="ECO:0000259" key="7">
    <source>
        <dbReference type="PROSITE" id="PS50893"/>
    </source>
</evidence>
<dbReference type="FunFam" id="3.40.50.300:FF:000042">
    <property type="entry name" value="Maltose/maltodextrin ABC transporter, ATP-binding protein"/>
    <property type="match status" value="1"/>
</dbReference>
<dbReference type="SUPFAM" id="SSF52540">
    <property type="entry name" value="P-loop containing nucleoside triphosphate hydrolases"/>
    <property type="match status" value="1"/>
</dbReference>
<dbReference type="InterPro" id="IPR027417">
    <property type="entry name" value="P-loop_NTPase"/>
</dbReference>
<dbReference type="PANTHER" id="PTHR43875">
    <property type="entry name" value="MALTODEXTRIN IMPORT ATP-BINDING PROTEIN MSMX"/>
    <property type="match status" value="1"/>
</dbReference>
<dbReference type="PROSITE" id="PS50893">
    <property type="entry name" value="ABC_TRANSPORTER_2"/>
    <property type="match status" value="1"/>
</dbReference>